<gene>
    <name evidence="1" type="ORF">AB5I84_13735</name>
</gene>
<dbReference type="EMBL" id="JBGCUO010000007">
    <property type="protein sequence ID" value="MEY1663210.1"/>
    <property type="molecule type" value="Genomic_DNA"/>
</dbReference>
<accession>A0ABV4ANE4</accession>
<reference evidence="1 2" key="1">
    <citation type="submission" date="2024-07" db="EMBL/GenBank/DDBJ databases">
        <authorList>
            <person name="Ren Q."/>
        </authorList>
    </citation>
    <scope>NUCLEOTIDE SEQUENCE [LARGE SCALE GENOMIC DNA]</scope>
    <source>
        <strain evidence="1 2">REN37</strain>
    </source>
</reference>
<evidence type="ECO:0000313" key="1">
    <source>
        <dbReference type="EMBL" id="MEY1663210.1"/>
    </source>
</evidence>
<dbReference type="RefSeq" id="WP_369456482.1">
    <property type="nucleotide sequence ID" value="NZ_JBGCUO010000007.1"/>
</dbReference>
<organism evidence="1 2">
    <name type="scientific">Isoalcanivorax beigongshangi</name>
    <dbReference type="NCBI Taxonomy" id="3238810"/>
    <lineage>
        <taxon>Bacteria</taxon>
        <taxon>Pseudomonadati</taxon>
        <taxon>Pseudomonadota</taxon>
        <taxon>Gammaproteobacteria</taxon>
        <taxon>Oceanospirillales</taxon>
        <taxon>Alcanivoracaceae</taxon>
        <taxon>Isoalcanivorax</taxon>
    </lineage>
</organism>
<name>A0ABV4ANE4_9GAMM</name>
<dbReference type="Proteomes" id="UP001562065">
    <property type="component" value="Unassembled WGS sequence"/>
</dbReference>
<proteinExistence type="predicted"/>
<protein>
    <submittedName>
        <fullName evidence="1">SPOR domain-containing protein</fullName>
    </submittedName>
</protein>
<comment type="caution">
    <text evidence="1">The sequence shown here is derived from an EMBL/GenBank/DDBJ whole genome shotgun (WGS) entry which is preliminary data.</text>
</comment>
<keyword evidence="2" id="KW-1185">Reference proteome</keyword>
<sequence length="184" mass="20004">MAQQSTTDLPTLRLLTEAPESVVSAPGDAEPQAQWCWVAGPWPDAQQARGWWRQAMAADADGWLQSVKVRKEGLHWVYLAASDTPREQVVAQLKELQAQGVDSFLVSDGDDAGAISFGYFSSEESARGLAMTLRSAGHAVEMRPTVRELTEYWYFLPGDAVGAGRLQLAAVPPVRLSRASCGED</sequence>
<evidence type="ECO:0000313" key="2">
    <source>
        <dbReference type="Proteomes" id="UP001562065"/>
    </source>
</evidence>